<accession>A0A251QYZ4</accession>
<dbReference type="PANTHER" id="PTHR47864:SF2">
    <property type="entry name" value="MYB_SANT-LIKE DNA-BINDING DOMAIN PROTEIN"/>
    <property type="match status" value="1"/>
</dbReference>
<dbReference type="InterPro" id="IPR024752">
    <property type="entry name" value="Myb/SANT-like_dom"/>
</dbReference>
<dbReference type="EMBL" id="CM007651">
    <property type="protein sequence ID" value="ONI28943.1"/>
    <property type="molecule type" value="Genomic_DNA"/>
</dbReference>
<dbReference type="Proteomes" id="UP000006882">
    <property type="component" value="Chromosome G1"/>
</dbReference>
<dbReference type="OrthoDB" id="1165151at2759"/>
<dbReference type="Pfam" id="PF24769">
    <property type="entry name" value="At2g29880_C"/>
    <property type="match status" value="1"/>
</dbReference>
<gene>
    <name evidence="3" type="ORF">PRUPE_1G170700</name>
</gene>
<keyword evidence="4" id="KW-1185">Reference proteome</keyword>
<protein>
    <submittedName>
        <fullName evidence="3">Uncharacterized protein</fullName>
    </submittedName>
</protein>
<dbReference type="InterPro" id="IPR056253">
    <property type="entry name" value="At2g29880-like_C"/>
</dbReference>
<dbReference type="InterPro" id="IPR055314">
    <property type="entry name" value="At2g29880-like"/>
</dbReference>
<dbReference type="Gramene" id="ONI28943">
    <property type="protein sequence ID" value="ONI28943"/>
    <property type="gene ID" value="PRUPE_1G170700"/>
</dbReference>
<sequence>MEESQRGNDKGKSKVSGGYKLWTLEESNELLQLMVDAANRGWRDSNGMLSKQTVEKKILPALNAKLGCERNHSQYLSRLKWFKQRYNIFSELMRHSSGFGWDPITKKFTASDEVWKDYIKFHPAHVNFQIDTFADYELLRIAIGNGTAVGRNSIALGDDTDARTLGVEESRRVGIDDLSYDYDNHAFIPNEVEAATFQDLSPKQPNSYVPTQGTNVELPLESNGQTKRNRTEYEGNTSSFETNTRADVLERVSLSIDSIATDFRGIHSLMEKKEKESGCWDAIMEIPNLDSQVRYKVVELLNTKAKKDMFWKMSPQERKDWIMYKLSE</sequence>
<dbReference type="PANTHER" id="PTHR47864">
    <property type="entry name" value="TRANSMEMBRANE PROTEIN"/>
    <property type="match status" value="1"/>
</dbReference>
<organism evidence="3 4">
    <name type="scientific">Prunus persica</name>
    <name type="common">Peach</name>
    <name type="synonym">Amygdalus persica</name>
    <dbReference type="NCBI Taxonomy" id="3760"/>
    <lineage>
        <taxon>Eukaryota</taxon>
        <taxon>Viridiplantae</taxon>
        <taxon>Streptophyta</taxon>
        <taxon>Embryophyta</taxon>
        <taxon>Tracheophyta</taxon>
        <taxon>Spermatophyta</taxon>
        <taxon>Magnoliopsida</taxon>
        <taxon>eudicotyledons</taxon>
        <taxon>Gunneridae</taxon>
        <taxon>Pentapetalae</taxon>
        <taxon>rosids</taxon>
        <taxon>fabids</taxon>
        <taxon>Rosales</taxon>
        <taxon>Rosaceae</taxon>
        <taxon>Amygdaloideae</taxon>
        <taxon>Amygdaleae</taxon>
        <taxon>Prunus</taxon>
    </lineage>
</organism>
<evidence type="ECO:0000259" key="2">
    <source>
        <dbReference type="Pfam" id="PF24769"/>
    </source>
</evidence>
<dbReference type="eggNOG" id="ENOG502SJU1">
    <property type="taxonomic scope" value="Eukaryota"/>
</dbReference>
<dbReference type="Pfam" id="PF12776">
    <property type="entry name" value="Myb_DNA-bind_3"/>
    <property type="match status" value="1"/>
</dbReference>
<feature type="domain" description="Myb/SANT-like" evidence="1">
    <location>
        <begin position="22"/>
        <end position="118"/>
    </location>
</feature>
<evidence type="ECO:0000313" key="3">
    <source>
        <dbReference type="EMBL" id="ONI28943.1"/>
    </source>
</evidence>
<reference evidence="3 4" key="1">
    <citation type="journal article" date="2013" name="Nat. Genet.">
        <title>The high-quality draft genome of peach (Prunus persica) identifies unique patterns of genetic diversity, domestication and genome evolution.</title>
        <authorList>
            <consortium name="International Peach Genome Initiative"/>
            <person name="Verde I."/>
            <person name="Abbott A.G."/>
            <person name="Scalabrin S."/>
            <person name="Jung S."/>
            <person name="Shu S."/>
            <person name="Marroni F."/>
            <person name="Zhebentyayeva T."/>
            <person name="Dettori M.T."/>
            <person name="Grimwood J."/>
            <person name="Cattonaro F."/>
            <person name="Zuccolo A."/>
            <person name="Rossini L."/>
            <person name="Jenkins J."/>
            <person name="Vendramin E."/>
            <person name="Meisel L.A."/>
            <person name="Decroocq V."/>
            <person name="Sosinski B."/>
            <person name="Prochnik S."/>
            <person name="Mitros T."/>
            <person name="Policriti A."/>
            <person name="Cipriani G."/>
            <person name="Dondini L."/>
            <person name="Ficklin S."/>
            <person name="Goodstein D.M."/>
            <person name="Xuan P."/>
            <person name="Del Fabbro C."/>
            <person name="Aramini V."/>
            <person name="Copetti D."/>
            <person name="Gonzalez S."/>
            <person name="Horner D.S."/>
            <person name="Falchi R."/>
            <person name="Lucas S."/>
            <person name="Mica E."/>
            <person name="Maldonado J."/>
            <person name="Lazzari B."/>
            <person name="Bielenberg D."/>
            <person name="Pirona R."/>
            <person name="Miculan M."/>
            <person name="Barakat A."/>
            <person name="Testolin R."/>
            <person name="Stella A."/>
            <person name="Tartarini S."/>
            <person name="Tonutti P."/>
            <person name="Arus P."/>
            <person name="Orellana A."/>
            <person name="Wells C."/>
            <person name="Main D."/>
            <person name="Vizzotto G."/>
            <person name="Silva H."/>
            <person name="Salamini F."/>
            <person name="Schmutz J."/>
            <person name="Morgante M."/>
            <person name="Rokhsar D.S."/>
        </authorList>
    </citation>
    <scope>NUCLEOTIDE SEQUENCE [LARGE SCALE GENOMIC DNA]</scope>
    <source>
        <strain evidence="4">cv. Nemared</strain>
    </source>
</reference>
<proteinExistence type="predicted"/>
<dbReference type="AlphaFoldDB" id="A0A251QYZ4"/>
<feature type="domain" description="At2g29880-like C-terminal" evidence="2">
    <location>
        <begin position="279"/>
        <end position="325"/>
    </location>
</feature>
<evidence type="ECO:0000259" key="1">
    <source>
        <dbReference type="Pfam" id="PF12776"/>
    </source>
</evidence>
<evidence type="ECO:0000313" key="4">
    <source>
        <dbReference type="Proteomes" id="UP000006882"/>
    </source>
</evidence>
<name>A0A251QYZ4_PRUPE</name>